<dbReference type="AlphaFoldDB" id="A0A116LN25"/>
<dbReference type="EMBL" id="FIHD01000026">
    <property type="protein sequence ID" value="CYV01637.1"/>
    <property type="molecule type" value="Genomic_DNA"/>
</dbReference>
<proteinExistence type="predicted"/>
<name>A0A116LN25_STRSU</name>
<dbReference type="InterPro" id="IPR022372">
    <property type="entry name" value="Accessory_SS_Asp1"/>
</dbReference>
<gene>
    <name evidence="1" type="primary">asp1</name>
    <name evidence="1" type="ORF">ERS132416_01469</name>
</gene>
<sequence>MASYFDDSINQMRMFQATGQDMRLVCLNYMPNLRYFLHRYDLFEVDTFSIFDAIQGIEIEQNQVIDYLDLDWPQGIEFINTPFLVMARLKGELYAQIEFGEEGQMIWIDFFKQQLLHKKLIFDDRGFLSSVIYHSNGQPYYQDYLGLDGCYRLREYLHPENRTVHVHPKLRSHYKQPVYENMEAVIQEVAVSYFEKQTLGTLVVAADSRHQDIIRNVKGGHSLILSFFKKRYDRDRLSKQSVLISYSANLVIADRIGTREELQLMTRVPVQQISLFDTRLALGKSQRMKEQLIYFVIDHISREEMEKVLLEMFDLMAEQDDVHIALITYEVNPGIIEETEERLEEFLASRPEDYLYLEKEEDKHVYEVFGPEKTESRICFKALHSELDIINELDQARLVLDLAAEPDLYTQIAGISAGIPQINVLETEYVEHLKNGYIIQNSDQVRQALEYYLIGLVHWNQALVYSVQKITDYTSGVLVEKMKEALNK</sequence>
<dbReference type="Pfam" id="PF16993">
    <property type="entry name" value="Asp1"/>
    <property type="match status" value="1"/>
</dbReference>
<accession>A0A116LN25</accession>
<protein>
    <submittedName>
        <fullName evidence="1">Accessory Sec system protein Asp1</fullName>
    </submittedName>
</protein>
<evidence type="ECO:0000313" key="1">
    <source>
        <dbReference type="EMBL" id="CYV01637.1"/>
    </source>
</evidence>
<evidence type="ECO:0000313" key="2">
    <source>
        <dbReference type="Proteomes" id="UP000073494"/>
    </source>
</evidence>
<organism evidence="1 2">
    <name type="scientific">Streptococcus suis</name>
    <dbReference type="NCBI Taxonomy" id="1307"/>
    <lineage>
        <taxon>Bacteria</taxon>
        <taxon>Bacillati</taxon>
        <taxon>Bacillota</taxon>
        <taxon>Bacilli</taxon>
        <taxon>Lactobacillales</taxon>
        <taxon>Streptococcaceae</taxon>
        <taxon>Streptococcus</taxon>
    </lineage>
</organism>
<dbReference type="NCBIfam" id="TIGR03713">
    <property type="entry name" value="acc_sec_asp1"/>
    <property type="match status" value="1"/>
</dbReference>
<dbReference type="GO" id="GO:0015031">
    <property type="term" value="P:protein transport"/>
    <property type="evidence" value="ECO:0007669"/>
    <property type="project" value="InterPro"/>
</dbReference>
<reference evidence="1 2" key="1">
    <citation type="submission" date="2016-02" db="EMBL/GenBank/DDBJ databases">
        <authorList>
            <consortium name="Pathogen Informatics"/>
        </authorList>
    </citation>
    <scope>NUCLEOTIDE SEQUENCE [LARGE SCALE GENOMIC DNA]</scope>
    <source>
        <strain evidence="1 2">LSS54</strain>
    </source>
</reference>
<dbReference type="Proteomes" id="UP000073494">
    <property type="component" value="Unassembled WGS sequence"/>
</dbReference>